<reference evidence="1 2" key="1">
    <citation type="journal article" date="2024" name="Plant Biotechnol. J.">
        <title>Genome and CRISPR/Cas9 system of a widespread forest tree (Populus alba) in the world.</title>
        <authorList>
            <person name="Liu Y.J."/>
            <person name="Jiang P.F."/>
            <person name="Han X.M."/>
            <person name="Li X.Y."/>
            <person name="Wang H.M."/>
            <person name="Wang Y.J."/>
            <person name="Wang X.X."/>
            <person name="Zeng Q.Y."/>
        </authorList>
    </citation>
    <scope>NUCLEOTIDE SEQUENCE [LARGE SCALE GENOMIC DNA]</scope>
    <source>
        <strain evidence="2">cv. PAL-ZL1</strain>
    </source>
</reference>
<dbReference type="Proteomes" id="UP000309997">
    <property type="component" value="Unassembled WGS sequence"/>
</dbReference>
<sequence>MSTSSLRARSRKPVKSLKASASAWPGLKAREKLGLAGSITFSTTSCLGSPVSEAPDASKMTVQSQERRGSVKNFSTA</sequence>
<dbReference type="EMBL" id="RCHU02000007">
    <property type="protein sequence ID" value="KAL3583586.1"/>
    <property type="molecule type" value="Genomic_DNA"/>
</dbReference>
<organism evidence="1 2">
    <name type="scientific">Populus alba</name>
    <name type="common">White poplar</name>
    <dbReference type="NCBI Taxonomy" id="43335"/>
    <lineage>
        <taxon>Eukaryota</taxon>
        <taxon>Viridiplantae</taxon>
        <taxon>Streptophyta</taxon>
        <taxon>Embryophyta</taxon>
        <taxon>Tracheophyta</taxon>
        <taxon>Spermatophyta</taxon>
        <taxon>Magnoliopsida</taxon>
        <taxon>eudicotyledons</taxon>
        <taxon>Gunneridae</taxon>
        <taxon>Pentapetalae</taxon>
        <taxon>rosids</taxon>
        <taxon>fabids</taxon>
        <taxon>Malpighiales</taxon>
        <taxon>Salicaceae</taxon>
        <taxon>Saliceae</taxon>
        <taxon>Populus</taxon>
    </lineage>
</organism>
<protein>
    <submittedName>
        <fullName evidence="1">Uncharacterized protein</fullName>
    </submittedName>
</protein>
<accession>A0ACC4BYS8</accession>
<proteinExistence type="predicted"/>
<gene>
    <name evidence="1" type="ORF">D5086_014647</name>
</gene>
<keyword evidence="2" id="KW-1185">Reference proteome</keyword>
<name>A0ACC4BYS8_POPAL</name>
<evidence type="ECO:0000313" key="2">
    <source>
        <dbReference type="Proteomes" id="UP000309997"/>
    </source>
</evidence>
<evidence type="ECO:0000313" key="1">
    <source>
        <dbReference type="EMBL" id="KAL3583586.1"/>
    </source>
</evidence>
<comment type="caution">
    <text evidence="1">The sequence shown here is derived from an EMBL/GenBank/DDBJ whole genome shotgun (WGS) entry which is preliminary data.</text>
</comment>